<dbReference type="CDD" id="cd01895">
    <property type="entry name" value="EngA2"/>
    <property type="match status" value="1"/>
</dbReference>
<dbReference type="InterPro" id="IPR031166">
    <property type="entry name" value="G_ENGA"/>
</dbReference>
<dbReference type="NCBIfam" id="TIGR03594">
    <property type="entry name" value="GTPase_EngA"/>
    <property type="match status" value="1"/>
</dbReference>
<evidence type="ECO:0000256" key="6">
    <source>
        <dbReference type="ARBA" id="ARBA00023134"/>
    </source>
</evidence>
<evidence type="ECO:0000256" key="8">
    <source>
        <dbReference type="HAMAP-Rule" id="MF_00195"/>
    </source>
</evidence>
<dbReference type="SUPFAM" id="SSF52540">
    <property type="entry name" value="P-loop containing nucleoside triphosphate hydrolases"/>
    <property type="match status" value="2"/>
</dbReference>
<comment type="function">
    <text evidence="8 10">GTPase that plays an essential role in the late steps of ribosome biogenesis.</text>
</comment>
<dbReference type="STRING" id="1619044.UY92_C0016G0007"/>
<dbReference type="PANTHER" id="PTHR43834:SF6">
    <property type="entry name" value="GTPASE DER"/>
    <property type="match status" value="1"/>
</dbReference>
<dbReference type="GO" id="GO:0042254">
    <property type="term" value="P:ribosome biogenesis"/>
    <property type="evidence" value="ECO:0007669"/>
    <property type="project" value="UniProtKB-KW"/>
</dbReference>
<dbReference type="GO" id="GO:0005525">
    <property type="term" value="F:GTP binding"/>
    <property type="evidence" value="ECO:0007669"/>
    <property type="project" value="UniProtKB-UniRule"/>
</dbReference>
<dbReference type="InterPro" id="IPR016484">
    <property type="entry name" value="GTPase_Der"/>
</dbReference>
<dbReference type="PIRSF" id="PIRSF006485">
    <property type="entry name" value="GTP-binding_EngA"/>
    <property type="match status" value="1"/>
</dbReference>
<evidence type="ECO:0000313" key="12">
    <source>
        <dbReference type="EMBL" id="KKW41552.1"/>
    </source>
</evidence>
<evidence type="ECO:0000256" key="10">
    <source>
        <dbReference type="RuleBase" id="RU004481"/>
    </source>
</evidence>
<dbReference type="Gene3D" id="3.30.300.20">
    <property type="match status" value="1"/>
</dbReference>
<feature type="binding site" evidence="8">
    <location>
        <begin position="318"/>
        <end position="321"/>
    </location>
    <ligand>
        <name>GTP</name>
        <dbReference type="ChEBI" id="CHEBI:37565"/>
        <label>2</label>
    </ligand>
</feature>
<reference evidence="12 13" key="1">
    <citation type="journal article" date="2015" name="Nature">
        <title>rRNA introns, odd ribosomes, and small enigmatic genomes across a large radiation of phyla.</title>
        <authorList>
            <person name="Brown C.T."/>
            <person name="Hug L.A."/>
            <person name="Thomas B.C."/>
            <person name="Sharon I."/>
            <person name="Castelle C.J."/>
            <person name="Singh A."/>
            <person name="Wilkins M.J."/>
            <person name="Williams K.H."/>
            <person name="Banfield J.F."/>
        </authorList>
    </citation>
    <scope>NUCLEOTIDE SEQUENCE [LARGE SCALE GENOMIC DNA]</scope>
</reference>
<dbReference type="InterPro" id="IPR027417">
    <property type="entry name" value="P-loop_NTPase"/>
</dbReference>
<dbReference type="CDD" id="cd01894">
    <property type="entry name" value="EngA1"/>
    <property type="match status" value="1"/>
</dbReference>
<dbReference type="PROSITE" id="PS51712">
    <property type="entry name" value="G_ENGA"/>
    <property type="match status" value="1"/>
</dbReference>
<comment type="subunit">
    <text evidence="8">Associates with the 50S ribosomal subunit.</text>
</comment>
<dbReference type="FunFam" id="3.40.50.300:FF:000040">
    <property type="entry name" value="GTPase Der"/>
    <property type="match status" value="1"/>
</dbReference>
<dbReference type="InterPro" id="IPR015946">
    <property type="entry name" value="KH_dom-like_a/b"/>
</dbReference>
<name>A0A0G2AJY3_9BACT</name>
<keyword evidence="5 8" id="KW-0547">Nucleotide-binding</keyword>
<sequence length="463" mass="51772">MPTPAKTVAYNLPTIVLIGRSNVGKSTLFNRLIEENKALVSVIAGTTRTANEGDILWRGVYIRVIDTGGPDTAINEPFAEAIYDQAEQALRRADAVLFVADAKSGILPQERQLADRIRRLTATRSVPTILVANKCDNPRLEMNIHAPEWAKLNLGSPVPVSAVSGRGLGDLLDLVYGTVKKRGRRPKTKRREPAAIRVSLIGKPNVGKSSLFNKLIGEDRVIVSPVAHTTREPFDTTMTYAEGKKNYAITFVDTAGIRRKAKVEGELEREGITRSIERIERSDIILLLLDATEPVSAQDLQLGGLIEQRSKSVIIVVNKWDLADDSSDSHRQEVKERIGRQFPHLDFAPVVFVSGRTGYRIHQLFPLIIEVNEARHTEVPAAELEGFLRGIVRQHRPARGKGTRYPEILGLRQVNAGPPVFEIFIKYRTSLHRSYLNFIEGRLRERFNFTGTPIVIKMTKMKR</sequence>
<dbReference type="PATRIC" id="fig|1619044.3.peg.1187"/>
<proteinExistence type="inferred from homology"/>
<evidence type="ECO:0000256" key="7">
    <source>
        <dbReference type="ARBA" id="ARBA00032345"/>
    </source>
</evidence>
<feature type="binding site" evidence="8">
    <location>
        <begin position="133"/>
        <end position="136"/>
    </location>
    <ligand>
        <name>GTP</name>
        <dbReference type="ChEBI" id="CHEBI:37565"/>
        <label>1</label>
    </ligand>
</feature>
<feature type="binding site" evidence="8">
    <location>
        <begin position="202"/>
        <end position="209"/>
    </location>
    <ligand>
        <name>GTP</name>
        <dbReference type="ChEBI" id="CHEBI:37565"/>
        <label>2</label>
    </ligand>
</feature>
<evidence type="ECO:0000256" key="9">
    <source>
        <dbReference type="PROSITE-ProRule" id="PRU01049"/>
    </source>
</evidence>
<dbReference type="Pfam" id="PF01926">
    <property type="entry name" value="MMR_HSR1"/>
    <property type="match status" value="2"/>
</dbReference>
<dbReference type="InterPro" id="IPR032859">
    <property type="entry name" value="KH_dom-like"/>
</dbReference>
<dbReference type="InterPro" id="IPR005225">
    <property type="entry name" value="Small_GTP-bd"/>
</dbReference>
<comment type="caution">
    <text evidence="12">The sequence shown here is derived from an EMBL/GenBank/DDBJ whole genome shotgun (WGS) entry which is preliminary data.</text>
</comment>
<evidence type="ECO:0000256" key="2">
    <source>
        <dbReference type="ARBA" id="ARBA00020953"/>
    </source>
</evidence>
<dbReference type="PRINTS" id="PR00326">
    <property type="entry name" value="GTP1OBG"/>
</dbReference>
<feature type="domain" description="EngA-type G" evidence="11">
    <location>
        <begin position="196"/>
        <end position="376"/>
    </location>
</feature>
<organism evidence="12 13">
    <name type="scientific">Candidatus Magasanikbacteria bacterium GW2011_GWA2_56_11</name>
    <dbReference type="NCBI Taxonomy" id="1619044"/>
    <lineage>
        <taxon>Bacteria</taxon>
        <taxon>Candidatus Magasanikiibacteriota</taxon>
    </lineage>
</organism>
<feature type="binding site" evidence="8">
    <location>
        <begin position="253"/>
        <end position="257"/>
    </location>
    <ligand>
        <name>GTP</name>
        <dbReference type="ChEBI" id="CHEBI:37565"/>
        <label>2</label>
    </ligand>
</feature>
<keyword evidence="4 10" id="KW-0677">Repeat</keyword>
<gene>
    <name evidence="8" type="primary">der</name>
    <name evidence="12" type="ORF">UY92_C0016G0007</name>
</gene>
<comment type="similarity">
    <text evidence="1 8 9 10">Belongs to the TRAFAC class TrmE-Era-EngA-EngB-Septin-like GTPase superfamily. EngA (Der) GTPase family.</text>
</comment>
<dbReference type="InterPro" id="IPR006073">
    <property type="entry name" value="GTP-bd"/>
</dbReference>
<dbReference type="Pfam" id="PF14714">
    <property type="entry name" value="KH_dom-like"/>
    <property type="match status" value="1"/>
</dbReference>
<dbReference type="Proteomes" id="UP000033870">
    <property type="component" value="Unassembled WGS sequence"/>
</dbReference>
<dbReference type="EMBL" id="LCRX01000016">
    <property type="protein sequence ID" value="KKW41552.1"/>
    <property type="molecule type" value="Genomic_DNA"/>
</dbReference>
<evidence type="ECO:0000256" key="3">
    <source>
        <dbReference type="ARBA" id="ARBA00022517"/>
    </source>
</evidence>
<evidence type="ECO:0000259" key="11">
    <source>
        <dbReference type="PROSITE" id="PS51712"/>
    </source>
</evidence>
<evidence type="ECO:0000256" key="4">
    <source>
        <dbReference type="ARBA" id="ARBA00022737"/>
    </source>
</evidence>
<evidence type="ECO:0000256" key="1">
    <source>
        <dbReference type="ARBA" id="ARBA00008279"/>
    </source>
</evidence>
<dbReference type="AlphaFoldDB" id="A0A0G2AJY3"/>
<feature type="binding site" evidence="8">
    <location>
        <begin position="66"/>
        <end position="70"/>
    </location>
    <ligand>
        <name>GTP</name>
        <dbReference type="ChEBI" id="CHEBI:37565"/>
        <label>1</label>
    </ligand>
</feature>
<dbReference type="PANTHER" id="PTHR43834">
    <property type="entry name" value="GTPASE DER"/>
    <property type="match status" value="1"/>
</dbReference>
<feature type="binding site" evidence="8">
    <location>
        <begin position="19"/>
        <end position="26"/>
    </location>
    <ligand>
        <name>GTP</name>
        <dbReference type="ChEBI" id="CHEBI:37565"/>
        <label>1</label>
    </ligand>
</feature>
<dbReference type="Gene3D" id="3.40.50.300">
    <property type="entry name" value="P-loop containing nucleotide triphosphate hydrolases"/>
    <property type="match status" value="2"/>
</dbReference>
<evidence type="ECO:0000256" key="5">
    <source>
        <dbReference type="ARBA" id="ARBA00022741"/>
    </source>
</evidence>
<dbReference type="NCBIfam" id="TIGR00231">
    <property type="entry name" value="small_GTP"/>
    <property type="match status" value="2"/>
</dbReference>
<keyword evidence="3 8" id="KW-0690">Ribosome biogenesis</keyword>
<accession>A0A0G2AJY3</accession>
<protein>
    <recommendedName>
        <fullName evidence="2 8">GTPase Der</fullName>
    </recommendedName>
    <alternativeName>
        <fullName evidence="7 8">GTP-binding protein EngA</fullName>
    </alternativeName>
</protein>
<evidence type="ECO:0000313" key="13">
    <source>
        <dbReference type="Proteomes" id="UP000033870"/>
    </source>
</evidence>
<dbReference type="HAMAP" id="MF_00195">
    <property type="entry name" value="GTPase_Der"/>
    <property type="match status" value="1"/>
</dbReference>
<keyword evidence="6 8" id="KW-0342">GTP-binding</keyword>